<accession>A0A1D8PP50</accession>
<dbReference type="Proteomes" id="UP000000559">
    <property type="component" value="Chromosome 5"/>
</dbReference>
<dbReference type="Pfam" id="PF00069">
    <property type="entry name" value="Pkinase"/>
    <property type="match status" value="1"/>
</dbReference>
<dbReference type="GeneID" id="3636494"/>
<dbReference type="SUPFAM" id="SSF49879">
    <property type="entry name" value="SMAD/FHA domain"/>
    <property type="match status" value="1"/>
</dbReference>
<dbReference type="PANTHER" id="PTHR24347">
    <property type="entry name" value="SERINE/THREONINE-PROTEIN KINASE"/>
    <property type="match status" value="1"/>
</dbReference>
<evidence type="ECO:0000256" key="3">
    <source>
        <dbReference type="ARBA" id="ARBA00022840"/>
    </source>
</evidence>
<dbReference type="GO" id="GO:0030447">
    <property type="term" value="P:filamentous growth"/>
    <property type="evidence" value="ECO:0007669"/>
    <property type="project" value="UniProtKB-ARBA"/>
</dbReference>
<evidence type="ECO:0000259" key="6">
    <source>
        <dbReference type="PROSITE" id="PS50006"/>
    </source>
</evidence>
<evidence type="ECO:0000256" key="2">
    <source>
        <dbReference type="ARBA" id="ARBA00022741"/>
    </source>
</evidence>
<evidence type="ECO:0000256" key="1">
    <source>
        <dbReference type="ARBA" id="ARBA00005575"/>
    </source>
</evidence>
<keyword evidence="3 4" id="KW-0067">ATP-binding</keyword>
<feature type="compositionally biased region" description="Low complexity" evidence="5">
    <location>
        <begin position="488"/>
        <end position="499"/>
    </location>
</feature>
<dbReference type="KEGG" id="cal:CAALFM_C505100CA"/>
<keyword evidence="10" id="KW-1185">Reference proteome</keyword>
<dbReference type="Pfam" id="PF00498">
    <property type="entry name" value="FHA"/>
    <property type="match status" value="1"/>
</dbReference>
<keyword evidence="2 4" id="KW-0547">Nucleotide-binding</keyword>
<dbReference type="eggNOG" id="KOG0615">
    <property type="taxonomic scope" value="Eukaryota"/>
</dbReference>
<feature type="domain" description="Protein kinase" evidence="7">
    <location>
        <begin position="174"/>
        <end position="465"/>
    </location>
</feature>
<feature type="region of interest" description="Disordered" evidence="5">
    <location>
        <begin position="484"/>
        <end position="503"/>
    </location>
</feature>
<dbReference type="CDD" id="cd05117">
    <property type="entry name" value="STKc_CAMK"/>
    <property type="match status" value="1"/>
</dbReference>
<keyword evidence="9" id="KW-0418">Kinase</keyword>
<dbReference type="PROSITE" id="PS50011">
    <property type="entry name" value="PROTEIN_KINASE_DOM"/>
    <property type="match status" value="1"/>
</dbReference>
<dbReference type="EMBL" id="CP017627">
    <property type="protein sequence ID" value="AOW29914.1"/>
    <property type="molecule type" value="Genomic_DNA"/>
</dbReference>
<dbReference type="InterPro" id="IPR017441">
    <property type="entry name" value="Protein_kinase_ATP_BS"/>
</dbReference>
<dbReference type="PROSITE" id="PS50006">
    <property type="entry name" value="FHA_DOMAIN"/>
    <property type="match status" value="1"/>
</dbReference>
<reference evidence="9 10" key="3">
    <citation type="journal article" date="2013" name="Genome Biol.">
        <title>Assembly of a phased diploid Candida albicans genome facilitates allele-specific measurements and provides a simple model for repeat and indel structure.</title>
        <authorList>
            <person name="Muzzey D."/>
            <person name="Schwartz K."/>
            <person name="Weissman J.S."/>
            <person name="Sherlock G."/>
        </authorList>
    </citation>
    <scope>NUCLEOTIDE SEQUENCE [LARGE SCALE GENOMIC DNA]</scope>
    <source>
        <strain evidence="10">SC5314 / ATCC MYA-2876</strain>
    </source>
</reference>
<reference evidence="9 10" key="1">
    <citation type="journal article" date="2004" name="Proc. Natl. Acad. Sci. U.S.A.">
        <title>The diploid genome sequence of Candida albicans.</title>
        <authorList>
            <person name="Jones T."/>
            <person name="Federspiel N.A."/>
            <person name="Chibana H."/>
            <person name="Dungan J."/>
            <person name="Kalman S."/>
            <person name="Magee B.B."/>
            <person name="Newport G."/>
            <person name="Thorstenson Y.R."/>
            <person name="Agabian N."/>
            <person name="Magee P.T."/>
            <person name="Davis R.W."/>
            <person name="Scherer S."/>
        </authorList>
    </citation>
    <scope>NUCLEOTIDE SEQUENCE [LARGE SCALE GENOMIC DNA]</scope>
    <source>
        <strain evidence="10">SC5314 / ATCC MYA-2876</strain>
    </source>
</reference>
<dbReference type="GO" id="GO:0005524">
    <property type="term" value="F:ATP binding"/>
    <property type="evidence" value="ECO:0007669"/>
    <property type="project" value="UniProtKB-UniRule"/>
</dbReference>
<dbReference type="InterPro" id="IPR008984">
    <property type="entry name" value="SMAD_FHA_dom_sf"/>
</dbReference>
<dbReference type="GO" id="GO:0031297">
    <property type="term" value="P:replication fork processing"/>
    <property type="evidence" value="ECO:0007669"/>
    <property type="project" value="EnsemblFungi"/>
</dbReference>
<dbReference type="Gene3D" id="1.10.510.10">
    <property type="entry name" value="Transferase(Phosphotransferase) domain 1"/>
    <property type="match status" value="1"/>
</dbReference>
<evidence type="ECO:0000256" key="4">
    <source>
        <dbReference type="PROSITE-ProRule" id="PRU10141"/>
    </source>
</evidence>
<evidence type="ECO:0000313" key="10">
    <source>
        <dbReference type="Proteomes" id="UP000000559"/>
    </source>
</evidence>
<protein>
    <submittedName>
        <fullName evidence="9">Serine/threonine protein kinase</fullName>
    </submittedName>
</protein>
<evidence type="ECO:0000313" key="9">
    <source>
        <dbReference type="EMBL" id="AOW29914.1"/>
    </source>
</evidence>
<dbReference type="GO" id="GO:0004674">
    <property type="term" value="F:protein serine/threonine kinase activity"/>
    <property type="evidence" value="ECO:0000318"/>
    <property type="project" value="GO_Central"/>
</dbReference>
<organism evidence="9 10">
    <name type="scientific">Candida albicans (strain SC5314 / ATCC MYA-2876)</name>
    <name type="common">Yeast</name>
    <dbReference type="NCBI Taxonomy" id="237561"/>
    <lineage>
        <taxon>Eukaryota</taxon>
        <taxon>Fungi</taxon>
        <taxon>Dikarya</taxon>
        <taxon>Ascomycota</taxon>
        <taxon>Saccharomycotina</taxon>
        <taxon>Pichiomycetes</taxon>
        <taxon>Debaryomycetaceae</taxon>
        <taxon>Candida/Lodderomyces clade</taxon>
        <taxon>Candida</taxon>
    </lineage>
</organism>
<keyword evidence="9" id="KW-0723">Serine/threonine-protein kinase</keyword>
<dbReference type="SMART" id="SM00220">
    <property type="entry name" value="S_TKc"/>
    <property type="match status" value="1"/>
</dbReference>
<feature type="compositionally biased region" description="Basic and acidic residues" evidence="5">
    <location>
        <begin position="10"/>
        <end position="20"/>
    </location>
</feature>
<proteinExistence type="inferred from homology"/>
<feature type="domain" description="FHA" evidence="6">
    <location>
        <begin position="59"/>
        <end position="117"/>
    </location>
</feature>
<dbReference type="AlphaFoldDB" id="A0A1D8PP50"/>
<keyword evidence="9" id="KW-0808">Transferase</keyword>
<dbReference type="InterPro" id="IPR000253">
    <property type="entry name" value="FHA_dom"/>
</dbReference>
<feature type="binding site" evidence="4">
    <location>
        <position position="203"/>
    </location>
    <ligand>
        <name>ATP</name>
        <dbReference type="ChEBI" id="CHEBI:30616"/>
    </ligand>
</feature>
<dbReference type="InterPro" id="IPR011009">
    <property type="entry name" value="Kinase-like_dom_sf"/>
</dbReference>
<dbReference type="PROSITE" id="PS00107">
    <property type="entry name" value="PROTEIN_KINASE_ATP"/>
    <property type="match status" value="1"/>
</dbReference>
<evidence type="ECO:0000313" key="8">
    <source>
        <dbReference type="CGD" id="CAL0000178305"/>
    </source>
</evidence>
<dbReference type="GO" id="GO:0005634">
    <property type="term" value="C:nucleus"/>
    <property type="evidence" value="ECO:0000318"/>
    <property type="project" value="GO_Central"/>
</dbReference>
<comment type="similarity">
    <text evidence="1">Belongs to the protein kinase superfamily. CAMK Ser/Thr protein kinase family. CHEK2 subfamily.</text>
</comment>
<dbReference type="SMART" id="SM00240">
    <property type="entry name" value="FHA"/>
    <property type="match status" value="1"/>
</dbReference>
<dbReference type="InterPro" id="IPR008271">
    <property type="entry name" value="Ser/Thr_kinase_AS"/>
</dbReference>
<dbReference type="RefSeq" id="XP_019330983.1">
    <property type="nucleotide sequence ID" value="XM_019475438.1"/>
</dbReference>
<gene>
    <name evidence="8 9" type="primary">DUN1</name>
    <name evidence="9" type="ordered locus">CAALFM_C505100CA</name>
    <name evidence="8" type="ordered locus">orf19.11485</name>
</gene>
<reference evidence="9 10" key="2">
    <citation type="journal article" date="2007" name="Genome Biol.">
        <title>Assembly of the Candida albicans genome into sixteen supercontigs aligned on the eight chromosomes.</title>
        <authorList>
            <person name="van het Hoog M."/>
            <person name="Rast T.J."/>
            <person name="Martchenko M."/>
            <person name="Grindle S."/>
            <person name="Dignard D."/>
            <person name="Hogues H."/>
            <person name="Cuomo C."/>
            <person name="Berriman M."/>
            <person name="Scherer S."/>
            <person name="Magee B.B."/>
            <person name="Whiteway M."/>
            <person name="Chibana H."/>
            <person name="Nantel A."/>
            <person name="Magee P.T."/>
        </authorList>
    </citation>
    <scope>GENOME REANNOTATION</scope>
    <source>
        <strain evidence="10">SC5314 / ATCC MYA-2876</strain>
    </source>
</reference>
<dbReference type="VEuPathDB" id="FungiDB:C5_05100C_A"/>
<dbReference type="STRING" id="237561.A0A1D8PP50"/>
<evidence type="ECO:0000256" key="5">
    <source>
        <dbReference type="SAM" id="MobiDB-lite"/>
    </source>
</evidence>
<dbReference type="PROSITE" id="PS00108">
    <property type="entry name" value="PROTEIN_KINASE_ST"/>
    <property type="match status" value="1"/>
</dbReference>
<sequence length="530" mass="60381">MSLIRKRKLKELEQEQEQQHGSKTQHTPAHDSSEVELIGRLYNVNEKGTNLDIPKKSVVIIGRSSSCDIRIQGIDVSSKHCQLNIIQTTNKHINTRSEYLSITDLSSNGIKINDESMSKRTSIILKTGDKIAFAKTGGCYIFRYIISDQEYNEEDDGNVQLKKKKKYASFFDDYILGKQLGSGHYAVVKEAKDKKTGQAVAVKIFHPNKSGLVNKANSAQQQQEDLKLQQEMNLLLSIDHPNIVKFINHYVEPINNYSVNTYLVLEKMNSGELFQRIINKSKLRIDETKAIFRQILSGLKYLHDHDIIHRDIKPENILLDITPKTSPHQKSMGPWDKDEFDIKVKIADFGLAKFIGELKFTNTLCGTPAYVAPEILKPNCRKYSTKVDLWSSGVLLYVCLCGFPPFSDELGPPNMKEQILTGQYAFYSPYWDEISDVVLDLISNLLIVDPNERFNVEQTLNHFWFNEKEQDSLDNSEGAEESQIVEESSCFSSSSQPSSMINGTKRLMIRSNTQPITLKEQHESQINFKT</sequence>
<dbReference type="OrthoDB" id="407410at2759"/>
<dbReference type="CGD" id="CAL0000178305">
    <property type="gene designation" value="DUN1"/>
</dbReference>
<dbReference type="GO" id="GO:0006303">
    <property type="term" value="P:double-strand break repair via nonhomologous end joining"/>
    <property type="evidence" value="ECO:0007669"/>
    <property type="project" value="EnsemblFungi"/>
</dbReference>
<dbReference type="FunCoup" id="A0A1D8PP50">
    <property type="interactions" value="523"/>
</dbReference>
<feature type="region of interest" description="Disordered" evidence="5">
    <location>
        <begin position="1"/>
        <end position="32"/>
    </location>
</feature>
<dbReference type="SMR" id="A0A1D8PP50"/>
<name>A0A1D8PP50_CANAL</name>
<dbReference type="InterPro" id="IPR000719">
    <property type="entry name" value="Prot_kinase_dom"/>
</dbReference>
<dbReference type="Gene3D" id="2.60.200.20">
    <property type="match status" value="1"/>
</dbReference>
<dbReference type="FunFam" id="1.10.510.10:FF:000732">
    <property type="entry name" value="Protein serine-threonine kinase"/>
    <property type="match status" value="1"/>
</dbReference>
<dbReference type="InParanoid" id="A0A1D8PP50"/>
<dbReference type="GO" id="GO:0044773">
    <property type="term" value="P:mitotic DNA damage checkpoint signaling"/>
    <property type="evidence" value="ECO:0000318"/>
    <property type="project" value="GO_Central"/>
</dbReference>
<evidence type="ECO:0000259" key="7">
    <source>
        <dbReference type="PROSITE" id="PS50011"/>
    </source>
</evidence>
<dbReference type="SUPFAM" id="SSF56112">
    <property type="entry name" value="Protein kinase-like (PK-like)"/>
    <property type="match status" value="1"/>
</dbReference>